<reference evidence="3" key="2">
    <citation type="submission" date="2016-01" db="EMBL/GenBank/DDBJ databases">
        <title>Complete genome sequence of Agromyces aureus AR33T and comparison with related organisms.</title>
        <authorList>
            <person name="Corretto E."/>
            <person name="Antonielli L."/>
            <person name="Sessitsch A."/>
            <person name="Brader G."/>
        </authorList>
    </citation>
    <scope>NUCLEOTIDE SEQUENCE [LARGE SCALE GENOMIC DNA]</scope>
    <source>
        <strain evidence="3">AR33</strain>
    </source>
</reference>
<keyword evidence="1" id="KW-0732">Signal</keyword>
<dbReference type="Proteomes" id="UP000078437">
    <property type="component" value="Chromosome"/>
</dbReference>
<accession>A0A191WF79</accession>
<sequence>MLATMKRLLLAAATLLLLAGCSASPASPPEPTETSAPVSANVEACETFGEVTVTVGKAVTGANALETDIPAEFDKALLIADGDVKTRIQALVDNLPEPPHMIVWMDNRDAYSEDVEAVARACEADGADAGGYATLVAANQ</sequence>
<dbReference type="STRING" id="453304.ATC03_08980"/>
<keyword evidence="3" id="KW-1185">Reference proteome</keyword>
<gene>
    <name evidence="2" type="ORF">ATC03_08980</name>
</gene>
<feature type="chain" id="PRO_5008249403" evidence="1">
    <location>
        <begin position="27"/>
        <end position="140"/>
    </location>
</feature>
<organism evidence="2 3">
    <name type="scientific">Agromyces aureus</name>
    <dbReference type="NCBI Taxonomy" id="453304"/>
    <lineage>
        <taxon>Bacteria</taxon>
        <taxon>Bacillati</taxon>
        <taxon>Actinomycetota</taxon>
        <taxon>Actinomycetes</taxon>
        <taxon>Micrococcales</taxon>
        <taxon>Microbacteriaceae</taxon>
        <taxon>Agromyces</taxon>
    </lineage>
</organism>
<reference evidence="2 3" key="1">
    <citation type="journal article" date="2016" name="Int. J. Syst. Evol. Microbiol.">
        <title>Agromyces aureus sp. nov., isolated from the rhizosphere of Salix caprea L. grown in a heavy-metal-contaminated soil.</title>
        <authorList>
            <person name="Corretto E."/>
            <person name="Antonielli L."/>
            <person name="Sessitsch A."/>
            <person name="Compant S."/>
            <person name="Gorfer M."/>
            <person name="Kuffner M."/>
            <person name="Brader G."/>
        </authorList>
    </citation>
    <scope>NUCLEOTIDE SEQUENCE [LARGE SCALE GENOMIC DNA]</scope>
    <source>
        <strain evidence="2 3">AR33</strain>
    </source>
</reference>
<evidence type="ECO:0000313" key="3">
    <source>
        <dbReference type="Proteomes" id="UP000078437"/>
    </source>
</evidence>
<evidence type="ECO:0000256" key="1">
    <source>
        <dbReference type="SAM" id="SignalP"/>
    </source>
</evidence>
<dbReference type="EMBL" id="CP013979">
    <property type="protein sequence ID" value="ANJ26834.1"/>
    <property type="molecule type" value="Genomic_DNA"/>
</dbReference>
<dbReference type="KEGG" id="agy:ATC03_08980"/>
<protein>
    <submittedName>
        <fullName evidence="2">Uncharacterized protein</fullName>
    </submittedName>
</protein>
<dbReference type="AlphaFoldDB" id="A0A191WF79"/>
<dbReference type="PROSITE" id="PS51257">
    <property type="entry name" value="PROKAR_LIPOPROTEIN"/>
    <property type="match status" value="1"/>
</dbReference>
<proteinExistence type="predicted"/>
<name>A0A191WF79_9MICO</name>
<evidence type="ECO:0000313" key="2">
    <source>
        <dbReference type="EMBL" id="ANJ26834.1"/>
    </source>
</evidence>
<feature type="signal peptide" evidence="1">
    <location>
        <begin position="1"/>
        <end position="26"/>
    </location>
</feature>